<protein>
    <recommendedName>
        <fullName evidence="1">SAC3/GANP/THP3 conserved domain-containing protein</fullName>
    </recommendedName>
</protein>
<organism evidence="2 3">
    <name type="scientific">Daphnia magna</name>
    <dbReference type="NCBI Taxonomy" id="35525"/>
    <lineage>
        <taxon>Eukaryota</taxon>
        <taxon>Metazoa</taxon>
        <taxon>Ecdysozoa</taxon>
        <taxon>Arthropoda</taxon>
        <taxon>Crustacea</taxon>
        <taxon>Branchiopoda</taxon>
        <taxon>Diplostraca</taxon>
        <taxon>Cladocera</taxon>
        <taxon>Anomopoda</taxon>
        <taxon>Daphniidae</taxon>
        <taxon>Daphnia</taxon>
    </lineage>
</organism>
<dbReference type="PANTHER" id="PTHR12436:SF38">
    <property type="entry name" value="SAC3 DOMAIN-CONTAINING PROTEIN 1"/>
    <property type="match status" value="1"/>
</dbReference>
<dbReference type="Gene3D" id="1.25.40.990">
    <property type="match status" value="1"/>
</dbReference>
<feature type="domain" description="SAC3/GANP/THP3 conserved" evidence="1">
    <location>
        <begin position="14"/>
        <end position="302"/>
    </location>
</feature>
<accession>A0ABR0APW8</accession>
<comment type="caution">
    <text evidence="2">The sequence shown here is derived from an EMBL/GenBank/DDBJ whole genome shotgun (WGS) entry which is preliminary data.</text>
</comment>
<evidence type="ECO:0000259" key="1">
    <source>
        <dbReference type="Pfam" id="PF03399"/>
    </source>
</evidence>
<dbReference type="InterPro" id="IPR005062">
    <property type="entry name" value="SAC3/GANP/THP3_conserved"/>
</dbReference>
<dbReference type="Pfam" id="PF03399">
    <property type="entry name" value="SAC3_GANP"/>
    <property type="match status" value="1"/>
</dbReference>
<gene>
    <name evidence="2" type="ORF">OUZ56_016165</name>
</gene>
<evidence type="ECO:0000313" key="3">
    <source>
        <dbReference type="Proteomes" id="UP001234178"/>
    </source>
</evidence>
<name>A0ABR0APW8_9CRUS</name>
<proteinExistence type="predicted"/>
<dbReference type="Proteomes" id="UP001234178">
    <property type="component" value="Unassembled WGS sequence"/>
</dbReference>
<reference evidence="2 3" key="1">
    <citation type="journal article" date="2023" name="Nucleic Acids Res.">
        <title>The hologenome of Daphnia magna reveals possible DNA methylation and microbiome-mediated evolution of the host genome.</title>
        <authorList>
            <person name="Chaturvedi A."/>
            <person name="Li X."/>
            <person name="Dhandapani V."/>
            <person name="Marshall H."/>
            <person name="Kissane S."/>
            <person name="Cuenca-Cambronero M."/>
            <person name="Asole G."/>
            <person name="Calvet F."/>
            <person name="Ruiz-Romero M."/>
            <person name="Marangio P."/>
            <person name="Guigo R."/>
            <person name="Rago D."/>
            <person name="Mirbahai L."/>
            <person name="Eastwood N."/>
            <person name="Colbourne J.K."/>
            <person name="Zhou J."/>
            <person name="Mallon E."/>
            <person name="Orsini L."/>
        </authorList>
    </citation>
    <scope>NUCLEOTIDE SEQUENCE [LARGE SCALE GENOMIC DNA]</scope>
    <source>
        <strain evidence="2">LRV0_1</strain>
    </source>
</reference>
<evidence type="ECO:0000313" key="2">
    <source>
        <dbReference type="EMBL" id="KAK4027153.1"/>
    </source>
</evidence>
<dbReference type="PANTHER" id="PTHR12436">
    <property type="entry name" value="80 KDA MCM3-ASSOCIATED PROTEIN"/>
    <property type="match status" value="1"/>
</dbReference>
<sequence length="350" mass="40074">MAAATFVQGSCKTMCPPDEYEIRKEHNLVRPFETSFLSAVKCYSRSAAGQSAARHKNIRDLTTLENTVKYLFEQVLDRRKTSLAQLYDFVFDRLRAVRQDLVVQGYLEGFSGLRTVTVAKILEYCVRFYIYFQFRLSHLPASAFSSHLNQNHLDECLSQLLHLYSKIEVKNHDLLHQTSHIEIEALDLLLSKNSAGLHRALQLPSKTKSNTIVRNSIEISISLWLGNFVRANHIARGLPLSLQLAYRAHFSLLRPRVLEVYERGYRSPQGTKFPLEKLRRYLLFDTARQTAEFCVDCGLSLDDTGSSVIFKTGTALKFSTTSQSNNLYDQDFEETLENVRVSHFLYGQSI</sequence>
<dbReference type="InterPro" id="IPR045107">
    <property type="entry name" value="SAC3/GANP/THP3"/>
</dbReference>
<keyword evidence="3" id="KW-1185">Reference proteome</keyword>
<dbReference type="EMBL" id="JAOYFB010000038">
    <property type="protein sequence ID" value="KAK4027153.1"/>
    <property type="molecule type" value="Genomic_DNA"/>
</dbReference>